<keyword evidence="3" id="KW-1185">Reference proteome</keyword>
<name>A0A1Z5HY15_9FIRM</name>
<sequence length="72" mass="7870">LISLSAVTALQLPRKRPSLRRGTGSRCLFLTAWTHGKCFSPACSRHFSPAAEPPSSPVTAIKSPAWAPERRR</sequence>
<organism evidence="2 3">
    <name type="scientific">Calderihabitans maritimus</name>
    <dbReference type="NCBI Taxonomy" id="1246530"/>
    <lineage>
        <taxon>Bacteria</taxon>
        <taxon>Bacillati</taxon>
        <taxon>Bacillota</taxon>
        <taxon>Clostridia</taxon>
        <taxon>Neomoorellales</taxon>
        <taxon>Calderihabitantaceae</taxon>
        <taxon>Calderihabitans</taxon>
    </lineage>
</organism>
<protein>
    <submittedName>
        <fullName evidence="2">Uncharacterized protein</fullName>
    </submittedName>
</protein>
<evidence type="ECO:0000313" key="3">
    <source>
        <dbReference type="Proteomes" id="UP000197032"/>
    </source>
</evidence>
<evidence type="ECO:0000256" key="1">
    <source>
        <dbReference type="SAM" id="MobiDB-lite"/>
    </source>
</evidence>
<dbReference type="EMBL" id="BDGJ01000207">
    <property type="protein sequence ID" value="GAW94267.1"/>
    <property type="molecule type" value="Genomic_DNA"/>
</dbReference>
<comment type="caution">
    <text evidence="2">The sequence shown here is derived from an EMBL/GenBank/DDBJ whole genome shotgun (WGS) entry which is preliminary data.</text>
</comment>
<accession>A0A1Z5HY15</accession>
<dbReference type="AlphaFoldDB" id="A0A1Z5HY15"/>
<proteinExistence type="predicted"/>
<feature type="non-terminal residue" evidence="2">
    <location>
        <position position="1"/>
    </location>
</feature>
<feature type="region of interest" description="Disordered" evidence="1">
    <location>
        <begin position="48"/>
        <end position="72"/>
    </location>
</feature>
<gene>
    <name evidence="2" type="ORF">KKC1_33770</name>
</gene>
<reference evidence="3" key="1">
    <citation type="journal article" date="2017" name="Appl. Environ. Microbiol.">
        <title>Genomic analysis of Calderihabitans maritimus KKC1, a thermophilic hydrogenogenic carboxydotrophic bacterium isolated from marine sediment.</title>
        <authorList>
            <person name="Omae K."/>
            <person name="Yoneda Y."/>
            <person name="Fukuyama Y."/>
            <person name="Yoshida T."/>
            <person name="Sako Y."/>
        </authorList>
    </citation>
    <scope>NUCLEOTIDE SEQUENCE [LARGE SCALE GENOMIC DNA]</scope>
    <source>
        <strain evidence="3">KKC1</strain>
    </source>
</reference>
<dbReference type="Proteomes" id="UP000197032">
    <property type="component" value="Unassembled WGS sequence"/>
</dbReference>
<evidence type="ECO:0000313" key="2">
    <source>
        <dbReference type="EMBL" id="GAW94267.1"/>
    </source>
</evidence>